<dbReference type="AlphaFoldDB" id="F0ZCS5"/>
<dbReference type="KEGG" id="dpp:DICPUDRAFT_149075"/>
<accession>F0ZCS5</accession>
<keyword evidence="4" id="KW-1185">Reference proteome</keyword>
<evidence type="ECO:0000313" key="4">
    <source>
        <dbReference type="Proteomes" id="UP000001064"/>
    </source>
</evidence>
<dbReference type="FunCoup" id="F0ZCS5">
    <property type="interactions" value="937"/>
</dbReference>
<feature type="region of interest" description="Disordered" evidence="1">
    <location>
        <begin position="1"/>
        <end position="29"/>
    </location>
</feature>
<reference evidence="4" key="1">
    <citation type="journal article" date="2011" name="Genome Biol.">
        <title>Comparative genomics of the social amoebae Dictyostelium discoideum and Dictyostelium purpureum.</title>
        <authorList>
            <consortium name="US DOE Joint Genome Institute (JGI-PGF)"/>
            <person name="Sucgang R."/>
            <person name="Kuo A."/>
            <person name="Tian X."/>
            <person name="Salerno W."/>
            <person name="Parikh A."/>
            <person name="Feasley C.L."/>
            <person name="Dalin E."/>
            <person name="Tu H."/>
            <person name="Huang E."/>
            <person name="Barry K."/>
            <person name="Lindquist E."/>
            <person name="Shapiro H."/>
            <person name="Bruce D."/>
            <person name="Schmutz J."/>
            <person name="Salamov A."/>
            <person name="Fey P."/>
            <person name="Gaudet P."/>
            <person name="Anjard C."/>
            <person name="Babu M.M."/>
            <person name="Basu S."/>
            <person name="Bushmanova Y."/>
            <person name="van der Wel H."/>
            <person name="Katoh-Kurasawa M."/>
            <person name="Dinh C."/>
            <person name="Coutinho P.M."/>
            <person name="Saito T."/>
            <person name="Elias M."/>
            <person name="Schaap P."/>
            <person name="Kay R.R."/>
            <person name="Henrissat B."/>
            <person name="Eichinger L."/>
            <person name="Rivero F."/>
            <person name="Putnam N.H."/>
            <person name="West C.M."/>
            <person name="Loomis W.F."/>
            <person name="Chisholm R.L."/>
            <person name="Shaulsky G."/>
            <person name="Strassmann J.E."/>
            <person name="Queller D.C."/>
            <person name="Kuspa A."/>
            <person name="Grigoriev I.V."/>
        </authorList>
    </citation>
    <scope>NUCLEOTIDE SEQUENCE [LARGE SCALE GENOMIC DNA]</scope>
    <source>
        <strain evidence="4">QSDP1</strain>
    </source>
</reference>
<dbReference type="OrthoDB" id="10626716at2759"/>
<dbReference type="EMBL" id="GL870980">
    <property type="protein sequence ID" value="EGC38251.1"/>
    <property type="molecule type" value="Genomic_DNA"/>
</dbReference>
<feature type="transmembrane region" description="Helical" evidence="2">
    <location>
        <begin position="132"/>
        <end position="150"/>
    </location>
</feature>
<dbReference type="eggNOG" id="ENOG502RI4V">
    <property type="taxonomic scope" value="Eukaryota"/>
</dbReference>
<sequence length="267" mass="30823">MLNSKMMLQNNNSNSDNNNNNNNNNNNHHKQDFQKLKEASLKDSNGSVSIIDIGKIKHKVPGYNYEKRDHYIIHRELKDKSSKKKHLTNGDFFYDTKMPSLLSPFMTQEEFKEVIESIDHFKSLKKQKYNKITYVHLGSIIFLLIIIAICGWRKKIAPIIVFILMLIGICVSMVVIYRNIRPRHIRKDIKKFHKDISEKFKDRGVSFKPHLITIVRPYTKKISIHQDQIVVFFPKNDSSNTMSTLSTSFGSSTGALTISNGSTFSTL</sequence>
<dbReference type="InParanoid" id="F0ZCS5"/>
<protein>
    <submittedName>
        <fullName evidence="3">Uncharacterized protein</fullName>
    </submittedName>
</protein>
<organism evidence="3 4">
    <name type="scientific">Dictyostelium purpureum</name>
    <name type="common">Slime mold</name>
    <dbReference type="NCBI Taxonomy" id="5786"/>
    <lineage>
        <taxon>Eukaryota</taxon>
        <taxon>Amoebozoa</taxon>
        <taxon>Evosea</taxon>
        <taxon>Eumycetozoa</taxon>
        <taxon>Dictyostelia</taxon>
        <taxon>Dictyosteliales</taxon>
        <taxon>Dictyosteliaceae</taxon>
        <taxon>Dictyostelium</taxon>
    </lineage>
</organism>
<dbReference type="GeneID" id="10502424"/>
<name>F0ZCS5_DICPU</name>
<proteinExistence type="predicted"/>
<evidence type="ECO:0000256" key="1">
    <source>
        <dbReference type="SAM" id="MobiDB-lite"/>
    </source>
</evidence>
<feature type="compositionally biased region" description="Low complexity" evidence="1">
    <location>
        <begin position="10"/>
        <end position="26"/>
    </location>
</feature>
<keyword evidence="2" id="KW-1133">Transmembrane helix</keyword>
<feature type="transmembrane region" description="Helical" evidence="2">
    <location>
        <begin position="156"/>
        <end position="177"/>
    </location>
</feature>
<dbReference type="OMA" id="RNIRPRH"/>
<dbReference type="RefSeq" id="XP_003285208.1">
    <property type="nucleotide sequence ID" value="XM_003285160.1"/>
</dbReference>
<keyword evidence="2" id="KW-0812">Transmembrane</keyword>
<evidence type="ECO:0000256" key="2">
    <source>
        <dbReference type="SAM" id="Phobius"/>
    </source>
</evidence>
<dbReference type="Proteomes" id="UP000001064">
    <property type="component" value="Unassembled WGS sequence"/>
</dbReference>
<keyword evidence="2" id="KW-0472">Membrane</keyword>
<gene>
    <name evidence="3" type="ORF">DICPUDRAFT_149075</name>
</gene>
<evidence type="ECO:0000313" key="3">
    <source>
        <dbReference type="EMBL" id="EGC38251.1"/>
    </source>
</evidence>
<dbReference type="VEuPathDB" id="AmoebaDB:DICPUDRAFT_149075"/>